<evidence type="ECO:0000313" key="18">
    <source>
        <dbReference type="Proteomes" id="UP000027153"/>
    </source>
</evidence>
<comment type="subcellular location">
    <subcellularLocation>
        <location evidence="1">Cytoplasm</location>
    </subcellularLocation>
</comment>
<protein>
    <recommendedName>
        <fullName evidence="13">tRNA (guanine(10)-N(2))-dimethyltransferase</fullName>
        <ecNumber evidence="13">2.1.1.213</ecNumber>
    </recommendedName>
    <alternativeName>
        <fullName evidence="14">tRNA:G10 dimethyltransferase</fullName>
    </alternativeName>
</protein>
<evidence type="ECO:0000256" key="6">
    <source>
        <dbReference type="ARBA" id="ARBA00022679"/>
    </source>
</evidence>
<dbReference type="Gene3D" id="3.40.50.150">
    <property type="entry name" value="Vaccinia Virus protein VP39"/>
    <property type="match status" value="1"/>
</dbReference>
<dbReference type="PANTHER" id="PTHR14911">
    <property type="entry name" value="THUMP DOMAIN-CONTAINING"/>
    <property type="match status" value="1"/>
</dbReference>
<keyword evidence="9 15" id="KW-0694">RNA-binding</keyword>
<keyword evidence="18" id="KW-1185">Reference proteome</keyword>
<comment type="caution">
    <text evidence="17">The sequence shown here is derived from an EMBL/GenBank/DDBJ whole genome shotgun (WGS) entry which is preliminary data.</text>
</comment>
<dbReference type="GO" id="GO:0160101">
    <property type="term" value="F:tRNA (guanine(10)-N2)-dimethyltransferase activity"/>
    <property type="evidence" value="ECO:0007669"/>
    <property type="project" value="UniProtKB-EC"/>
</dbReference>
<evidence type="ECO:0000256" key="1">
    <source>
        <dbReference type="ARBA" id="ARBA00004496"/>
    </source>
</evidence>
<sequence length="342" mass="38571">MLLAFELSGEHDTIPAAEALACLESINADFKVYLRLDGCLVVDLKNDIKRIAQVLSKRLSMTRNIIVVLGIGGAGEEDILDTVSKADIEPEGTYSIRVRRIKEYSHVNTELMERRIGEIFYRRGAHADLRNPQIQLRVLLTEDKSIFGYIAGSVDRGAFEARKPHYRPFFYPGVLMPRLARALVNISKPEEYMLDPFCGTGGILIEAGLIGIKVIGGDIQRKLLLGAKMNLDFYKINYSLMYQDACRMSLCDESVDAVVTDPPYGRSAAIIAESLEHLLTCSLKEIHRVLKNGKRAVFVSERKIEDLAHEAGFKVVEIHIQRVHKSLTRRVYILEKVTFDFE</sequence>
<evidence type="ECO:0000256" key="15">
    <source>
        <dbReference type="PROSITE-ProRule" id="PRU00529"/>
    </source>
</evidence>
<evidence type="ECO:0000256" key="9">
    <source>
        <dbReference type="ARBA" id="ARBA00022884"/>
    </source>
</evidence>
<dbReference type="PANTHER" id="PTHR14911:SF21">
    <property type="entry name" value="N2-METHYLGUANOSINE TRNA METHYLTRANSFERASE"/>
    <property type="match status" value="1"/>
</dbReference>
<evidence type="ECO:0000256" key="10">
    <source>
        <dbReference type="ARBA" id="ARBA00051883"/>
    </source>
</evidence>
<dbReference type="InterPro" id="IPR000241">
    <property type="entry name" value="RlmKL-like_Mtase"/>
</dbReference>
<evidence type="ECO:0000313" key="17">
    <source>
        <dbReference type="EMBL" id="KCZ73311.1"/>
    </source>
</evidence>
<dbReference type="GO" id="GO:0030488">
    <property type="term" value="P:tRNA methylation"/>
    <property type="evidence" value="ECO:0007669"/>
    <property type="project" value="TreeGrafter"/>
</dbReference>
<evidence type="ECO:0000256" key="13">
    <source>
        <dbReference type="ARBA" id="ARBA00066936"/>
    </source>
</evidence>
<keyword evidence="3" id="KW-0963">Cytoplasm</keyword>
<dbReference type="AlphaFoldDB" id="A0A062V2I3"/>
<gene>
    <name evidence="17" type="ORF">ANME2D_00377</name>
</gene>
<evidence type="ECO:0000256" key="12">
    <source>
        <dbReference type="ARBA" id="ARBA00061338"/>
    </source>
</evidence>
<dbReference type="PRINTS" id="PR00507">
    <property type="entry name" value="N12N6MTFRASE"/>
</dbReference>
<dbReference type="EC" id="2.1.1.213" evidence="13"/>
<accession>A0A062V2I3</accession>
<keyword evidence="7" id="KW-0949">S-adenosyl-L-methionine</keyword>
<organism evidence="17 18">
    <name type="scientific">Candidatus Methanoperedens nitratireducens</name>
    <dbReference type="NCBI Taxonomy" id="1392998"/>
    <lineage>
        <taxon>Archaea</taxon>
        <taxon>Methanobacteriati</taxon>
        <taxon>Methanobacteriota</taxon>
        <taxon>Stenosarchaea group</taxon>
        <taxon>Methanomicrobia</taxon>
        <taxon>Methanosarcinales</taxon>
        <taxon>ANME-2 cluster</taxon>
        <taxon>Candidatus Methanoperedentaceae</taxon>
        <taxon>Candidatus Methanoperedens</taxon>
    </lineage>
</organism>
<evidence type="ECO:0000256" key="14">
    <source>
        <dbReference type="ARBA" id="ARBA00082665"/>
    </source>
</evidence>
<comment type="subunit">
    <text evidence="2">Monomer.</text>
</comment>
<dbReference type="PROSITE" id="PS00092">
    <property type="entry name" value="N6_MTASE"/>
    <property type="match status" value="1"/>
</dbReference>
<evidence type="ECO:0000256" key="5">
    <source>
        <dbReference type="ARBA" id="ARBA00022603"/>
    </source>
</evidence>
<keyword evidence="4" id="KW-0820">tRNA-binding</keyword>
<proteinExistence type="inferred from homology"/>
<evidence type="ECO:0000256" key="8">
    <source>
        <dbReference type="ARBA" id="ARBA00022694"/>
    </source>
</evidence>
<keyword evidence="6 17" id="KW-0808">Transferase</keyword>
<dbReference type="CDD" id="cd02440">
    <property type="entry name" value="AdoMet_MTases"/>
    <property type="match status" value="1"/>
</dbReference>
<evidence type="ECO:0000256" key="3">
    <source>
        <dbReference type="ARBA" id="ARBA00022490"/>
    </source>
</evidence>
<dbReference type="SUPFAM" id="SSF53335">
    <property type="entry name" value="S-adenosyl-L-methionine-dependent methyltransferases"/>
    <property type="match status" value="1"/>
</dbReference>
<keyword evidence="8" id="KW-0819">tRNA processing</keyword>
<name>A0A062V2I3_9EURY</name>
<dbReference type="EMBL" id="JMIY01000001">
    <property type="protein sequence ID" value="KCZ73311.1"/>
    <property type="molecule type" value="Genomic_DNA"/>
</dbReference>
<evidence type="ECO:0000256" key="4">
    <source>
        <dbReference type="ARBA" id="ARBA00022555"/>
    </source>
</evidence>
<dbReference type="RefSeq" id="WP_048088646.1">
    <property type="nucleotide sequence ID" value="NZ_JMIY01000001.1"/>
</dbReference>
<dbReference type="InterPro" id="IPR053943">
    <property type="entry name" value="RlmKL-like_Mtase_CS"/>
</dbReference>
<dbReference type="InterPro" id="IPR029063">
    <property type="entry name" value="SAM-dependent_MTases_sf"/>
</dbReference>
<keyword evidence="5 17" id="KW-0489">Methyltransferase</keyword>
<feature type="domain" description="THUMP" evidence="16">
    <location>
        <begin position="49"/>
        <end position="151"/>
    </location>
</feature>
<dbReference type="GO" id="GO:0005737">
    <property type="term" value="C:cytoplasm"/>
    <property type="evidence" value="ECO:0007669"/>
    <property type="project" value="UniProtKB-SubCell"/>
</dbReference>
<dbReference type="OrthoDB" id="7080at2157"/>
<dbReference type="PROSITE" id="PS51165">
    <property type="entry name" value="THUMP"/>
    <property type="match status" value="1"/>
</dbReference>
<dbReference type="InterPro" id="IPR002052">
    <property type="entry name" value="DNA_methylase_N6_adenine_CS"/>
</dbReference>
<dbReference type="SUPFAM" id="SSF143437">
    <property type="entry name" value="THUMP domain-like"/>
    <property type="match status" value="1"/>
</dbReference>
<dbReference type="PROSITE" id="PS01261">
    <property type="entry name" value="UPF0020"/>
    <property type="match status" value="1"/>
</dbReference>
<dbReference type="FunFam" id="3.40.50.150:FF:000251">
    <property type="entry name" value="Putative RNA methylase"/>
    <property type="match status" value="1"/>
</dbReference>
<evidence type="ECO:0000256" key="2">
    <source>
        <dbReference type="ARBA" id="ARBA00011245"/>
    </source>
</evidence>
<evidence type="ECO:0000259" key="16">
    <source>
        <dbReference type="PROSITE" id="PS51165"/>
    </source>
</evidence>
<dbReference type="CDD" id="cd11715">
    <property type="entry name" value="THUMP_AdoMetMT"/>
    <property type="match status" value="1"/>
</dbReference>
<reference evidence="17 18" key="1">
    <citation type="journal article" date="2013" name="Nature">
        <title>Anaerobic oxidation of methane coupled to nitrate reduction in a novel archaeal lineage.</title>
        <authorList>
            <person name="Haroon M.F."/>
            <person name="Hu S."/>
            <person name="Shi Y."/>
            <person name="Imelfort M."/>
            <person name="Keller J."/>
            <person name="Hugenholtz P."/>
            <person name="Yuan Z."/>
            <person name="Tyson G.W."/>
        </authorList>
    </citation>
    <scope>NUCLEOTIDE SEQUENCE [LARGE SCALE GENOMIC DNA]</scope>
    <source>
        <strain evidence="17 18">ANME-2d</strain>
    </source>
</reference>
<dbReference type="Proteomes" id="UP000027153">
    <property type="component" value="Unassembled WGS sequence"/>
</dbReference>
<comment type="catalytic activity">
    <reaction evidence="10">
        <text>guanosine(10) in tRNA + 2 S-adenosyl-L-methionine = N(2)-dimethylguanosine(10) in tRNA + 2 S-adenosyl-L-homocysteine + 2 H(+)</text>
        <dbReference type="Rhea" id="RHEA:43124"/>
        <dbReference type="Rhea" id="RHEA-COMP:10355"/>
        <dbReference type="Rhea" id="RHEA-COMP:10358"/>
        <dbReference type="ChEBI" id="CHEBI:15378"/>
        <dbReference type="ChEBI" id="CHEBI:57856"/>
        <dbReference type="ChEBI" id="CHEBI:59789"/>
        <dbReference type="ChEBI" id="CHEBI:74269"/>
        <dbReference type="ChEBI" id="CHEBI:74513"/>
        <dbReference type="EC" id="2.1.1.213"/>
    </reaction>
</comment>
<dbReference type="InterPro" id="IPR004114">
    <property type="entry name" value="THUMP_dom"/>
</dbReference>
<comment type="similarity">
    <text evidence="12">Belongs to the methyltransferase superfamily. Trm-G10 family.</text>
</comment>
<dbReference type="Pfam" id="PF01170">
    <property type="entry name" value="UPF0020"/>
    <property type="match status" value="1"/>
</dbReference>
<evidence type="ECO:0000256" key="7">
    <source>
        <dbReference type="ARBA" id="ARBA00022691"/>
    </source>
</evidence>
<evidence type="ECO:0000256" key="11">
    <source>
        <dbReference type="ARBA" id="ARBA00054380"/>
    </source>
</evidence>
<dbReference type="PATRIC" id="fig|1392998.3.peg.737"/>
<dbReference type="GO" id="GO:0000049">
    <property type="term" value="F:tRNA binding"/>
    <property type="evidence" value="ECO:0007669"/>
    <property type="project" value="UniProtKB-KW"/>
</dbReference>
<comment type="function">
    <text evidence="11">Catalyzes the adenosylmethionine-dependent methylation of the exocyclic amino group (N(2)) of guanosine at position 10 of various tRNAs. Acts via a two-step process that leads to the formation of either N(2)-monomethyl (m(2)G) or N(2)-dimethylguanosine (m(2)(2)G).</text>
</comment>